<evidence type="ECO:0000256" key="3">
    <source>
        <dbReference type="SAM" id="SignalP"/>
    </source>
</evidence>
<feature type="signal peptide" evidence="3">
    <location>
        <begin position="1"/>
        <end position="16"/>
    </location>
</feature>
<feature type="compositionally biased region" description="Acidic residues" evidence="1">
    <location>
        <begin position="110"/>
        <end position="123"/>
    </location>
</feature>
<proteinExistence type="predicted"/>
<keyword evidence="2" id="KW-0472">Membrane</keyword>
<protein>
    <recommendedName>
        <fullName evidence="6">Extracellular membrane protein CFEM domain-containing protein</fullName>
    </recommendedName>
</protein>
<feature type="region of interest" description="Disordered" evidence="1">
    <location>
        <begin position="277"/>
        <end position="325"/>
    </location>
</feature>
<name>A0A9P1M6D1_9PEZI</name>
<feature type="compositionally biased region" description="Basic and acidic residues" evidence="1">
    <location>
        <begin position="161"/>
        <end position="174"/>
    </location>
</feature>
<organism evidence="4 5">
    <name type="scientific">Parascedosporium putredinis</name>
    <dbReference type="NCBI Taxonomy" id="1442378"/>
    <lineage>
        <taxon>Eukaryota</taxon>
        <taxon>Fungi</taxon>
        <taxon>Dikarya</taxon>
        <taxon>Ascomycota</taxon>
        <taxon>Pezizomycotina</taxon>
        <taxon>Sordariomycetes</taxon>
        <taxon>Hypocreomycetidae</taxon>
        <taxon>Microascales</taxon>
        <taxon>Microascaceae</taxon>
        <taxon>Parascedosporium</taxon>
    </lineage>
</organism>
<evidence type="ECO:0008006" key="6">
    <source>
        <dbReference type="Google" id="ProtNLM"/>
    </source>
</evidence>
<dbReference type="AlphaFoldDB" id="A0A9P1M6D1"/>
<reference evidence="4" key="1">
    <citation type="submission" date="2022-11" db="EMBL/GenBank/DDBJ databases">
        <authorList>
            <person name="Scott C."/>
            <person name="Bruce N."/>
        </authorList>
    </citation>
    <scope>NUCLEOTIDE SEQUENCE</scope>
</reference>
<evidence type="ECO:0000313" key="5">
    <source>
        <dbReference type="Proteomes" id="UP000838763"/>
    </source>
</evidence>
<keyword evidence="5" id="KW-1185">Reference proteome</keyword>
<gene>
    <name evidence="4" type="ORF">PPNO1_LOCUS1730</name>
</gene>
<dbReference type="OrthoDB" id="3630276at2759"/>
<feature type="transmembrane region" description="Helical" evidence="2">
    <location>
        <begin position="236"/>
        <end position="258"/>
    </location>
</feature>
<feature type="compositionally biased region" description="Polar residues" evidence="1">
    <location>
        <begin position="295"/>
        <end position="305"/>
    </location>
</feature>
<dbReference type="EMBL" id="CALLCH030000003">
    <property type="protein sequence ID" value="CAI4211959.1"/>
    <property type="molecule type" value="Genomic_DNA"/>
</dbReference>
<keyword evidence="3" id="KW-0732">Signal</keyword>
<comment type="caution">
    <text evidence="4">The sequence shown here is derived from an EMBL/GenBank/DDBJ whole genome shotgun (WGS) entry which is preliminary data.</text>
</comment>
<keyword evidence="2" id="KW-0812">Transmembrane</keyword>
<evidence type="ECO:0000256" key="1">
    <source>
        <dbReference type="SAM" id="MobiDB-lite"/>
    </source>
</evidence>
<evidence type="ECO:0000313" key="4">
    <source>
        <dbReference type="EMBL" id="CAI4211959.1"/>
    </source>
</evidence>
<evidence type="ECO:0000256" key="2">
    <source>
        <dbReference type="SAM" id="Phobius"/>
    </source>
</evidence>
<feature type="region of interest" description="Disordered" evidence="1">
    <location>
        <begin position="96"/>
        <end position="180"/>
    </location>
</feature>
<dbReference type="Proteomes" id="UP000838763">
    <property type="component" value="Unassembled WGS sequence"/>
</dbReference>
<keyword evidence="2" id="KW-1133">Transmembrane helix</keyword>
<feature type="compositionally biased region" description="Low complexity" evidence="1">
    <location>
        <begin position="126"/>
        <end position="149"/>
    </location>
</feature>
<accession>A0A9P1M6D1</accession>
<feature type="chain" id="PRO_5040110054" description="Extracellular membrane protein CFEM domain-containing protein" evidence="3">
    <location>
        <begin position="17"/>
        <end position="325"/>
    </location>
</feature>
<sequence length="325" mass="34665">MRFSKTSIVLLPAVSALSEHAVRCLHGQAEGLSVASRCGDATVTKSCLAALTEGSIQSDIEQCLLNAGCSADDSALDASAIIYLCEDATNQPIGKELRRRQRGGSSNNNAEEEEETPTEEEEEKPANNSKGNANTKAAANTQTVNNKATPTEDEATPAQTVEDKAVETVTDLDKPSQGTECYQTSTVTESICDPEGNCEERPMEKVKCLSGYLCRMDSKGQTTCMEKVNKLDTSGIIVSIIFASALVLSIGMMTYFCCRDRAQQKKLAAKAEAAAIAKASSAGTRARNVSDRQPLMTSQPGNTQGYGPEGGAPPQNDPFQDQTRY</sequence>